<dbReference type="Gene3D" id="3.40.50.1820">
    <property type="entry name" value="alpha/beta hydrolase"/>
    <property type="match status" value="1"/>
</dbReference>
<accession>A0A2W0CCA3</accession>
<organism evidence="2 3">
    <name type="scientific">Paenibacillus illinoisensis</name>
    <dbReference type="NCBI Taxonomy" id="59845"/>
    <lineage>
        <taxon>Bacteria</taxon>
        <taxon>Bacillati</taxon>
        <taxon>Bacillota</taxon>
        <taxon>Bacilli</taxon>
        <taxon>Bacillales</taxon>
        <taxon>Paenibacillaceae</taxon>
        <taxon>Paenibacillus</taxon>
    </lineage>
</organism>
<evidence type="ECO:0000313" key="2">
    <source>
        <dbReference type="EMBL" id="PYY29807.1"/>
    </source>
</evidence>
<dbReference type="PANTHER" id="PTHR43689:SF8">
    <property type="entry name" value="ALPHA_BETA-HYDROLASES SUPERFAMILY PROTEIN"/>
    <property type="match status" value="1"/>
</dbReference>
<sequence length="240" mass="27554">MFIHGNFNDHWIWEEQLDALAHCNYVVAYDLRGYGRSHTPRNPFSNVDDLKVLLDSLELSKVNLVGSSMGGSVAIDFTLAYPDRVHRVILAAPSISGRNYPASMLWQGIKQHLQVKLNGCEKAVEAFITNPYWRYFFPDVKKEKAWLKTVGNVRNPGNFCRFPPGFSRVFKPYAINRLEEIHKPVLIFIGECDHSYNRETAEILHTGIKNSTKIVMQDCGHLPFIEEPETFSSHVKEFLR</sequence>
<dbReference type="SUPFAM" id="SSF53474">
    <property type="entry name" value="alpha/beta-Hydrolases"/>
    <property type="match status" value="1"/>
</dbReference>
<gene>
    <name evidence="2" type="ORF">PIL02S_02012</name>
</gene>
<dbReference type="InterPro" id="IPR000639">
    <property type="entry name" value="Epox_hydrolase-like"/>
</dbReference>
<dbReference type="PRINTS" id="PR00111">
    <property type="entry name" value="ABHYDROLASE"/>
</dbReference>
<proteinExistence type="predicted"/>
<comment type="caution">
    <text evidence="2">The sequence shown here is derived from an EMBL/GenBank/DDBJ whole genome shotgun (WGS) entry which is preliminary data.</text>
</comment>
<dbReference type="GO" id="GO:0070205">
    <property type="term" value="F:2-succinyl-6-hydroxy-2,4-cyclohexadiene-1-carboxylate synthase activity"/>
    <property type="evidence" value="ECO:0007669"/>
    <property type="project" value="UniProtKB-EC"/>
</dbReference>
<feature type="domain" description="AB hydrolase-1" evidence="1">
    <location>
        <begin position="2"/>
        <end position="231"/>
    </location>
</feature>
<keyword evidence="2" id="KW-0456">Lyase</keyword>
<dbReference type="EC" id="4.2.99.20" evidence="2"/>
<protein>
    <submittedName>
        <fullName evidence="2">Pimeloyl-CoA synthesis protein</fullName>
        <ecNumber evidence="2">4.2.99.20</ecNumber>
    </submittedName>
</protein>
<evidence type="ECO:0000313" key="3">
    <source>
        <dbReference type="Proteomes" id="UP000247459"/>
    </source>
</evidence>
<dbReference type="AlphaFoldDB" id="A0A2W0CCA3"/>
<dbReference type="RefSeq" id="WP_181429752.1">
    <property type="nucleotide sequence ID" value="NZ_PRLG01000015.1"/>
</dbReference>
<dbReference type="InterPro" id="IPR029058">
    <property type="entry name" value="AB_hydrolase_fold"/>
</dbReference>
<dbReference type="PANTHER" id="PTHR43689">
    <property type="entry name" value="HYDROLASE"/>
    <property type="match status" value="1"/>
</dbReference>
<reference evidence="2 3" key="1">
    <citation type="submission" date="2018-01" db="EMBL/GenBank/DDBJ databases">
        <title>Genome sequence of the PGP bacterium Paenibacillus illinoisensis E3.</title>
        <authorList>
            <person name="Rolli E."/>
            <person name="Marasco R."/>
            <person name="Bessem C."/>
            <person name="Michoud G."/>
            <person name="Gaiarsa S."/>
            <person name="Borin S."/>
            <person name="Daffonchio D."/>
        </authorList>
    </citation>
    <scope>NUCLEOTIDE SEQUENCE [LARGE SCALE GENOMIC DNA]</scope>
    <source>
        <strain evidence="2 3">E3</strain>
    </source>
</reference>
<dbReference type="PRINTS" id="PR00412">
    <property type="entry name" value="EPOXHYDRLASE"/>
</dbReference>
<evidence type="ECO:0000259" key="1">
    <source>
        <dbReference type="Pfam" id="PF12697"/>
    </source>
</evidence>
<dbReference type="Proteomes" id="UP000247459">
    <property type="component" value="Unassembled WGS sequence"/>
</dbReference>
<name>A0A2W0CCA3_9BACL</name>
<dbReference type="InterPro" id="IPR000073">
    <property type="entry name" value="AB_hydrolase_1"/>
</dbReference>
<dbReference type="EMBL" id="PRLG01000015">
    <property type="protein sequence ID" value="PYY29807.1"/>
    <property type="molecule type" value="Genomic_DNA"/>
</dbReference>
<dbReference type="Pfam" id="PF12697">
    <property type="entry name" value="Abhydrolase_6"/>
    <property type="match status" value="1"/>
</dbReference>